<proteinExistence type="predicted"/>
<dbReference type="RefSeq" id="WP_043559820.1">
    <property type="nucleotide sequence ID" value="NZ_CBLY010000006.1"/>
</dbReference>
<comment type="caution">
    <text evidence="1">The sequence shown here is derived from an EMBL/GenBank/DDBJ whole genome shotgun (WGS) entry which is preliminary data.</text>
</comment>
<reference evidence="1 2" key="2">
    <citation type="journal article" date="2014" name="PLoS ONE">
        <title>Evolution of mitochondria reconstructed from the energy metabolism of living bacteria.</title>
        <authorList>
            <person name="Degli Esposti M."/>
            <person name="Chouaia B."/>
            <person name="Comandatore F."/>
            <person name="Crotti E."/>
            <person name="Sassera D."/>
            <person name="Lievens P.M."/>
            <person name="Daffonchio D."/>
            <person name="Bandi C."/>
        </authorList>
    </citation>
    <scope>NUCLEOTIDE SEQUENCE [LARGE SCALE GENOMIC DNA]</scope>
    <source>
        <strain evidence="2">AM169</strain>
    </source>
</reference>
<dbReference type="InterPro" id="IPR029044">
    <property type="entry name" value="Nucleotide-diphossugar_trans"/>
</dbReference>
<dbReference type="AlphaFoldDB" id="A0A7U7G5Q8"/>
<accession>A0A7U7G5Q8</accession>
<evidence type="ECO:0000313" key="1">
    <source>
        <dbReference type="EMBL" id="CDG33618.1"/>
    </source>
</evidence>
<protein>
    <submittedName>
        <fullName evidence="1">Uncharacterized protein</fullName>
    </submittedName>
</protein>
<gene>
    <name evidence="1" type="ORF">SACS_0880</name>
</gene>
<evidence type="ECO:0000313" key="2">
    <source>
        <dbReference type="Proteomes" id="UP000027590"/>
    </source>
</evidence>
<dbReference type="EMBL" id="CBLY010000006">
    <property type="protein sequence ID" value="CDG33618.1"/>
    <property type="molecule type" value="Genomic_DNA"/>
</dbReference>
<dbReference type="SUPFAM" id="SSF53448">
    <property type="entry name" value="Nucleotide-diphospho-sugar transferases"/>
    <property type="match status" value="1"/>
</dbReference>
<reference evidence="1 2" key="1">
    <citation type="journal article" date="2014" name="Genome Biol. Evol.">
        <title>Acetic acid bacteria genomes reveal functional traits for adaptation to life in insect guts.</title>
        <authorList>
            <person name="Chouaia B."/>
            <person name="Gaiarsa S."/>
            <person name="Crotti E."/>
            <person name="Comandatore F."/>
            <person name="Degli Esposti M."/>
            <person name="Ricci I."/>
            <person name="Alma A."/>
            <person name="Favia G."/>
            <person name="Bandi C."/>
            <person name="Daffonchio D."/>
        </authorList>
    </citation>
    <scope>NUCLEOTIDE SEQUENCE [LARGE SCALE GENOMIC DNA]</scope>
    <source>
        <strain evidence="2">AM169</strain>
    </source>
</reference>
<dbReference type="Proteomes" id="UP000027590">
    <property type="component" value="Unassembled WGS sequence"/>
</dbReference>
<name>A0A7U7G5Q8_9PROT</name>
<organism evidence="1 2">
    <name type="scientific">Parasaccharibacter apium</name>
    <dbReference type="NCBI Taxonomy" id="1510841"/>
    <lineage>
        <taxon>Bacteria</taxon>
        <taxon>Pseudomonadati</taxon>
        <taxon>Pseudomonadota</taxon>
        <taxon>Alphaproteobacteria</taxon>
        <taxon>Acetobacterales</taxon>
        <taxon>Acetobacteraceae</taxon>
        <taxon>Parasaccharibacter</taxon>
    </lineage>
</organism>
<sequence length="443" mass="51618">MGEKRYFLTWDFQIVRQDATSKALYCSKLEDHFPTDAFALELHEDDVGANYTFIPQGEEIAPYHVDDIEITFNSDVRVWNLRDKNGLFLCFDCHTLSFSREHPSFWEGFLLLSQREIDILRHLLTNRWVIPKTQTIIDGKDIEAVDVFKLKINHFDVDMRYQLFRYWNKYNITLYFDGWKRETLYFYNPAVYITAYNKESVMQQCKMCVVSLRKMGKFTGPIILMTDKDQAYIDNLFEGKKEYTDNLIIHNLYPQDFLSFVCSKYEITDKETFAGYQPLLYLDPDIIIDNPLEPLLIRGLSSGKICSPAEEFHPIQSHIPVGSSLFSMDDIPGRFTPGINGGTILFPNTESDTIRRFINEIRHLVTNLVFKFGRSFNGWADQEAYNYLAIKTNGVNSNALTSFTAYQGPAHNRRLGLVHFWGFSSEEKVERMKEYMDTLGCQP</sequence>
<dbReference type="Gene3D" id="3.90.550.10">
    <property type="entry name" value="Spore Coat Polysaccharide Biosynthesis Protein SpsA, Chain A"/>
    <property type="match status" value="1"/>
</dbReference>